<feature type="transmembrane region" description="Helical" evidence="1">
    <location>
        <begin position="6"/>
        <end position="25"/>
    </location>
</feature>
<evidence type="ECO:0000256" key="1">
    <source>
        <dbReference type="SAM" id="Phobius"/>
    </source>
</evidence>
<dbReference type="EMBL" id="JELY01000485">
    <property type="protein sequence ID" value="KYF59215.1"/>
    <property type="molecule type" value="Genomic_DNA"/>
</dbReference>
<comment type="caution">
    <text evidence="2">The sequence shown here is derived from an EMBL/GenBank/DDBJ whole genome shotgun (WGS) entry which is preliminary data.</text>
</comment>
<proteinExistence type="predicted"/>
<name>A0A150PU16_SORCE</name>
<reference evidence="2 3" key="1">
    <citation type="submission" date="2014-02" db="EMBL/GenBank/DDBJ databases">
        <title>The small core and large imbalanced accessory genome model reveals a collaborative survival strategy of Sorangium cellulosum strains in nature.</title>
        <authorList>
            <person name="Han K."/>
            <person name="Peng R."/>
            <person name="Blom J."/>
            <person name="Li Y.-Z."/>
        </authorList>
    </citation>
    <scope>NUCLEOTIDE SEQUENCE [LARGE SCALE GENOMIC DNA]</scope>
    <source>
        <strain evidence="2 3">So0157-25</strain>
    </source>
</reference>
<evidence type="ECO:0000313" key="3">
    <source>
        <dbReference type="Proteomes" id="UP000075420"/>
    </source>
</evidence>
<protein>
    <submittedName>
        <fullName evidence="2">Uncharacterized protein</fullName>
    </submittedName>
</protein>
<evidence type="ECO:0000313" key="2">
    <source>
        <dbReference type="EMBL" id="KYF59215.1"/>
    </source>
</evidence>
<dbReference type="Proteomes" id="UP000075420">
    <property type="component" value="Unassembled WGS sequence"/>
</dbReference>
<keyword evidence="1" id="KW-0472">Membrane</keyword>
<dbReference type="AlphaFoldDB" id="A0A150PU16"/>
<accession>A0A150PU16</accession>
<sequence length="145" mass="15655">MGTIIAISAILVPLLVVAVVLFFVFRRDDARMGAVQARMAEIDARAARARPASARVVSSRTRGTFEEGAMAFVDLRLEVQPSGAAPYLANTEWEMNMSSLSMVEPGKPVAVKIDGEDPGLVYPDVGWAKLSRTYVARGVTGKSER</sequence>
<keyword evidence="1" id="KW-0812">Transmembrane</keyword>
<gene>
    <name evidence="2" type="ORF">BE08_05875</name>
</gene>
<keyword evidence="1" id="KW-1133">Transmembrane helix</keyword>
<organism evidence="2 3">
    <name type="scientific">Sorangium cellulosum</name>
    <name type="common">Polyangium cellulosum</name>
    <dbReference type="NCBI Taxonomy" id="56"/>
    <lineage>
        <taxon>Bacteria</taxon>
        <taxon>Pseudomonadati</taxon>
        <taxon>Myxococcota</taxon>
        <taxon>Polyangia</taxon>
        <taxon>Polyangiales</taxon>
        <taxon>Polyangiaceae</taxon>
        <taxon>Sorangium</taxon>
    </lineage>
</organism>